<feature type="coiled-coil region" evidence="6">
    <location>
        <begin position="4"/>
        <end position="76"/>
    </location>
</feature>
<keyword evidence="5" id="KW-0418">Kinase</keyword>
<dbReference type="SUPFAM" id="SSF47384">
    <property type="entry name" value="Homodimeric domain of signal transducing histidine kinase"/>
    <property type="match status" value="1"/>
</dbReference>
<evidence type="ECO:0000313" key="11">
    <source>
        <dbReference type="Proteomes" id="UP001597296"/>
    </source>
</evidence>
<feature type="domain" description="Histidine kinase" evidence="7">
    <location>
        <begin position="500"/>
        <end position="715"/>
    </location>
</feature>
<dbReference type="InterPro" id="IPR003018">
    <property type="entry name" value="GAF"/>
</dbReference>
<dbReference type="Pfam" id="PF13426">
    <property type="entry name" value="PAS_9"/>
    <property type="match status" value="1"/>
</dbReference>
<reference evidence="11" key="1">
    <citation type="journal article" date="2019" name="Int. J. Syst. Evol. Microbiol.">
        <title>The Global Catalogue of Microorganisms (GCM) 10K type strain sequencing project: providing services to taxonomists for standard genome sequencing and annotation.</title>
        <authorList>
            <consortium name="The Broad Institute Genomics Platform"/>
            <consortium name="The Broad Institute Genome Sequencing Center for Infectious Disease"/>
            <person name="Wu L."/>
            <person name="Ma J."/>
        </authorList>
    </citation>
    <scope>NUCLEOTIDE SEQUENCE [LARGE SCALE GENOMIC DNA]</scope>
    <source>
        <strain evidence="11">KCTC 15012</strain>
    </source>
</reference>
<dbReference type="InterPro" id="IPR004358">
    <property type="entry name" value="Sig_transdc_His_kin-like_C"/>
</dbReference>
<dbReference type="Pfam" id="PF01590">
    <property type="entry name" value="GAF"/>
    <property type="match status" value="1"/>
</dbReference>
<dbReference type="InterPro" id="IPR003594">
    <property type="entry name" value="HATPase_dom"/>
</dbReference>
<keyword evidence="3" id="KW-0597">Phosphoprotein</keyword>
<dbReference type="NCBIfam" id="TIGR00229">
    <property type="entry name" value="sensory_box"/>
    <property type="match status" value="1"/>
</dbReference>
<dbReference type="Pfam" id="PF02518">
    <property type="entry name" value="HATPase_c"/>
    <property type="match status" value="1"/>
</dbReference>
<dbReference type="SMART" id="SM00387">
    <property type="entry name" value="HATPase_c"/>
    <property type="match status" value="1"/>
</dbReference>
<dbReference type="InterPro" id="IPR029016">
    <property type="entry name" value="GAF-like_dom_sf"/>
</dbReference>
<dbReference type="SMART" id="SM00065">
    <property type="entry name" value="GAF"/>
    <property type="match status" value="1"/>
</dbReference>
<keyword evidence="4" id="KW-0808">Transferase</keyword>
<comment type="caution">
    <text evidence="10">The sequence shown here is derived from an EMBL/GenBank/DDBJ whole genome shotgun (WGS) entry which is preliminary data.</text>
</comment>
<keyword evidence="11" id="KW-1185">Reference proteome</keyword>
<dbReference type="SUPFAM" id="SSF55785">
    <property type="entry name" value="PYP-like sensor domain (PAS domain)"/>
    <property type="match status" value="2"/>
</dbReference>
<feature type="domain" description="PAS" evidence="8">
    <location>
        <begin position="73"/>
        <end position="122"/>
    </location>
</feature>
<sequence>MTRNDRSRKTRAELELELAAVEAELRILRDDRPNAGTFQQQMAEALHSLQVHQEELKSQNEQLRQTQINLELTSQKYHDLFENSPAGYFIIDSSFSILEINATGMEMLGRAKNRLVGKPFLLFVERASRRALDDHFLQVRGGPARCELWLQPDQRPPFPVILQSLPLGQSWGDNWCCLTTAFDISDRKAAETALRGSEARFRAIFEQNPVAVQLVEAEGGGRMSNRAWTRLWGQPGPDGAAPPDAGMEPHLAAAFAGEQIDLPALYVAPNGRELPERWIHAHVYPVLGADGGIGEVVVAHEDITERTRIARALEERTQRLQRQYDNLRALSEIAALPSGFGAAQQLAAALDLGRRHLGLDIGLIVRIDDRQAIIEHHGAPPERGIVNGSPLDLADTFCAVVIETDDVLALPDVAASAYADHPAYRRLGIASYLGAPIRLRGQVYGTVAFHAAHPTPRGFDEGDIEFMRLLARLVGAVLEQEENRRDLARSNAELEQFAYVASHDLRQPLRQVSSYVSLLARRYGDRLDDTAREFINFAHDGAVRMDRLIIDLLEYSRIGRNQKPIEPVDLGEVAADAAANFRAALAETGGRIEIAPGLPTVRGDATDLGRLFQNLIGNAIKYRSPDRPPLIRIGVVTLPAEHHLSVADNGIGIDPEYHETIFRIFQRLHTPDKYEGTGIGLAICKKVVEQMQGRIWVESMPDQGTTFHIGLPNRP</sequence>
<evidence type="ECO:0000313" key="10">
    <source>
        <dbReference type="EMBL" id="MFD2233424.1"/>
    </source>
</evidence>
<comment type="catalytic activity">
    <reaction evidence="1">
        <text>ATP + protein L-histidine = ADP + protein N-phospho-L-histidine.</text>
        <dbReference type="EC" id="2.7.13.3"/>
    </reaction>
</comment>
<dbReference type="InterPro" id="IPR000014">
    <property type="entry name" value="PAS"/>
</dbReference>
<evidence type="ECO:0000256" key="3">
    <source>
        <dbReference type="ARBA" id="ARBA00022553"/>
    </source>
</evidence>
<evidence type="ECO:0000256" key="1">
    <source>
        <dbReference type="ARBA" id="ARBA00000085"/>
    </source>
</evidence>
<dbReference type="PANTHER" id="PTHR43304">
    <property type="entry name" value="PHYTOCHROME-LIKE PROTEIN CPH1"/>
    <property type="match status" value="1"/>
</dbReference>
<name>A0ABW5C7Y3_9PROT</name>
<dbReference type="EMBL" id="JBHUIY010000009">
    <property type="protein sequence ID" value="MFD2233424.1"/>
    <property type="molecule type" value="Genomic_DNA"/>
</dbReference>
<dbReference type="SUPFAM" id="SSF55874">
    <property type="entry name" value="ATPase domain of HSP90 chaperone/DNA topoisomerase II/histidine kinase"/>
    <property type="match status" value="1"/>
</dbReference>
<dbReference type="SMART" id="SM00388">
    <property type="entry name" value="HisKA"/>
    <property type="match status" value="1"/>
</dbReference>
<dbReference type="InterPro" id="IPR052162">
    <property type="entry name" value="Sensor_kinase/Photoreceptor"/>
</dbReference>
<dbReference type="RefSeq" id="WP_377315200.1">
    <property type="nucleotide sequence ID" value="NZ_JBHUIY010000009.1"/>
</dbReference>
<keyword evidence="6" id="KW-0175">Coiled coil</keyword>
<dbReference type="Pfam" id="PF00512">
    <property type="entry name" value="HisKA"/>
    <property type="match status" value="1"/>
</dbReference>
<keyword evidence="10" id="KW-0547">Nucleotide-binding</keyword>
<evidence type="ECO:0000256" key="2">
    <source>
        <dbReference type="ARBA" id="ARBA00012438"/>
    </source>
</evidence>
<organism evidence="10 11">
    <name type="scientific">Phaeospirillum tilakii</name>
    <dbReference type="NCBI Taxonomy" id="741673"/>
    <lineage>
        <taxon>Bacteria</taxon>
        <taxon>Pseudomonadati</taxon>
        <taxon>Pseudomonadota</taxon>
        <taxon>Alphaproteobacteria</taxon>
        <taxon>Rhodospirillales</taxon>
        <taxon>Rhodospirillaceae</taxon>
        <taxon>Phaeospirillum</taxon>
    </lineage>
</organism>
<dbReference type="PRINTS" id="PR00344">
    <property type="entry name" value="BCTRLSENSOR"/>
</dbReference>
<evidence type="ECO:0000259" key="9">
    <source>
        <dbReference type="PROSITE" id="PS50113"/>
    </source>
</evidence>
<dbReference type="PROSITE" id="PS50113">
    <property type="entry name" value="PAC"/>
    <property type="match status" value="1"/>
</dbReference>
<evidence type="ECO:0000259" key="7">
    <source>
        <dbReference type="PROSITE" id="PS50109"/>
    </source>
</evidence>
<dbReference type="PROSITE" id="PS50109">
    <property type="entry name" value="HIS_KIN"/>
    <property type="match status" value="1"/>
</dbReference>
<evidence type="ECO:0000256" key="5">
    <source>
        <dbReference type="ARBA" id="ARBA00022777"/>
    </source>
</evidence>
<evidence type="ECO:0000256" key="4">
    <source>
        <dbReference type="ARBA" id="ARBA00022679"/>
    </source>
</evidence>
<evidence type="ECO:0000259" key="8">
    <source>
        <dbReference type="PROSITE" id="PS50112"/>
    </source>
</evidence>
<dbReference type="InterPro" id="IPR035965">
    <property type="entry name" value="PAS-like_dom_sf"/>
</dbReference>
<dbReference type="Gene3D" id="3.30.450.20">
    <property type="entry name" value="PAS domain"/>
    <property type="match status" value="2"/>
</dbReference>
<dbReference type="InterPro" id="IPR000700">
    <property type="entry name" value="PAS-assoc_C"/>
</dbReference>
<keyword evidence="10" id="KW-0067">ATP-binding</keyword>
<dbReference type="Gene3D" id="1.10.287.130">
    <property type="match status" value="1"/>
</dbReference>
<dbReference type="EC" id="2.7.13.3" evidence="2"/>
<evidence type="ECO:0000256" key="6">
    <source>
        <dbReference type="SAM" id="Coils"/>
    </source>
</evidence>
<protein>
    <recommendedName>
        <fullName evidence="2">histidine kinase</fullName>
        <ecNumber evidence="2">2.7.13.3</ecNumber>
    </recommendedName>
</protein>
<dbReference type="CDD" id="cd00130">
    <property type="entry name" value="PAS"/>
    <property type="match status" value="1"/>
</dbReference>
<dbReference type="InterPro" id="IPR003661">
    <property type="entry name" value="HisK_dim/P_dom"/>
</dbReference>
<dbReference type="InterPro" id="IPR036890">
    <property type="entry name" value="HATPase_C_sf"/>
</dbReference>
<dbReference type="SUPFAM" id="SSF55781">
    <property type="entry name" value="GAF domain-like"/>
    <property type="match status" value="1"/>
</dbReference>
<dbReference type="PROSITE" id="PS50112">
    <property type="entry name" value="PAS"/>
    <property type="match status" value="1"/>
</dbReference>
<accession>A0ABW5C7Y3</accession>
<dbReference type="Gene3D" id="3.30.450.40">
    <property type="match status" value="1"/>
</dbReference>
<dbReference type="CDD" id="cd00082">
    <property type="entry name" value="HisKA"/>
    <property type="match status" value="1"/>
</dbReference>
<dbReference type="Pfam" id="PF13188">
    <property type="entry name" value="PAS_8"/>
    <property type="match status" value="1"/>
</dbReference>
<dbReference type="PANTHER" id="PTHR43304:SF1">
    <property type="entry name" value="PAC DOMAIN-CONTAINING PROTEIN"/>
    <property type="match status" value="1"/>
</dbReference>
<gene>
    <name evidence="10" type="ORF">ACFSNB_06375</name>
</gene>
<dbReference type="InterPro" id="IPR036097">
    <property type="entry name" value="HisK_dim/P_sf"/>
</dbReference>
<dbReference type="Gene3D" id="3.30.565.10">
    <property type="entry name" value="Histidine kinase-like ATPase, C-terminal domain"/>
    <property type="match status" value="1"/>
</dbReference>
<proteinExistence type="predicted"/>
<dbReference type="InterPro" id="IPR005467">
    <property type="entry name" value="His_kinase_dom"/>
</dbReference>
<feature type="domain" description="PAC" evidence="9">
    <location>
        <begin position="260"/>
        <end position="315"/>
    </location>
</feature>
<dbReference type="GO" id="GO:0005524">
    <property type="term" value="F:ATP binding"/>
    <property type="evidence" value="ECO:0007669"/>
    <property type="project" value="UniProtKB-KW"/>
</dbReference>
<dbReference type="Proteomes" id="UP001597296">
    <property type="component" value="Unassembled WGS sequence"/>
</dbReference>
<dbReference type="SMART" id="SM00091">
    <property type="entry name" value="PAS"/>
    <property type="match status" value="2"/>
</dbReference>